<accession>A0A4R8DS21</accession>
<dbReference type="InterPro" id="IPR002938">
    <property type="entry name" value="FAD-bd"/>
</dbReference>
<protein>
    <submittedName>
        <fullName evidence="2">Flavin-dependent dehydrogenase</fullName>
    </submittedName>
</protein>
<dbReference type="Proteomes" id="UP000294498">
    <property type="component" value="Unassembled WGS sequence"/>
</dbReference>
<evidence type="ECO:0000313" key="2">
    <source>
        <dbReference type="EMBL" id="TDX00225.1"/>
    </source>
</evidence>
<dbReference type="PRINTS" id="PR00420">
    <property type="entry name" value="RNGMNOXGNASE"/>
</dbReference>
<dbReference type="InterPro" id="IPR050407">
    <property type="entry name" value="Geranylgeranyl_reductase"/>
</dbReference>
<reference evidence="2 3" key="1">
    <citation type="submission" date="2019-03" db="EMBL/GenBank/DDBJ databases">
        <title>Genomic Encyclopedia of Type Strains, Phase IV (KMG-IV): sequencing the most valuable type-strain genomes for metagenomic binning, comparative biology and taxonomic classification.</title>
        <authorList>
            <person name="Goeker M."/>
        </authorList>
    </citation>
    <scope>NUCLEOTIDE SEQUENCE [LARGE SCALE GENOMIC DNA]</scope>
    <source>
        <strain evidence="2 3">DSM 100059</strain>
    </source>
</reference>
<proteinExistence type="predicted"/>
<dbReference type="PANTHER" id="PTHR42685:SF22">
    <property type="entry name" value="CONDITIONED MEDIUM FACTOR RECEPTOR 1"/>
    <property type="match status" value="1"/>
</dbReference>
<dbReference type="PANTHER" id="PTHR42685">
    <property type="entry name" value="GERANYLGERANYL DIPHOSPHATE REDUCTASE"/>
    <property type="match status" value="1"/>
</dbReference>
<name>A0A4R8DS21_9BACT</name>
<dbReference type="GO" id="GO:0071949">
    <property type="term" value="F:FAD binding"/>
    <property type="evidence" value="ECO:0007669"/>
    <property type="project" value="InterPro"/>
</dbReference>
<keyword evidence="3" id="KW-1185">Reference proteome</keyword>
<dbReference type="OrthoDB" id="1142316at2"/>
<evidence type="ECO:0000259" key="1">
    <source>
        <dbReference type="Pfam" id="PF01494"/>
    </source>
</evidence>
<comment type="caution">
    <text evidence="2">The sequence shown here is derived from an EMBL/GenBank/DDBJ whole genome shotgun (WGS) entry which is preliminary data.</text>
</comment>
<dbReference type="SUPFAM" id="SSF51905">
    <property type="entry name" value="FAD/NAD(P)-binding domain"/>
    <property type="match status" value="1"/>
</dbReference>
<gene>
    <name evidence="2" type="ORF">EDB95_1244</name>
</gene>
<organism evidence="2 3">
    <name type="scientific">Dinghuibacter silviterrae</name>
    <dbReference type="NCBI Taxonomy" id="1539049"/>
    <lineage>
        <taxon>Bacteria</taxon>
        <taxon>Pseudomonadati</taxon>
        <taxon>Bacteroidota</taxon>
        <taxon>Chitinophagia</taxon>
        <taxon>Chitinophagales</taxon>
        <taxon>Chitinophagaceae</taxon>
        <taxon>Dinghuibacter</taxon>
    </lineage>
</organism>
<dbReference type="InterPro" id="IPR036188">
    <property type="entry name" value="FAD/NAD-bd_sf"/>
</dbReference>
<sequence>MSAVLPYQVALIGGGLAGLSLSITLAQKGYRVIVFEKETYPLHRVCGEYVSMESHPFLERLGLSLDAFPRIHTLTVTAPDGYTLTHPLDMGGFGISRYTLDALLAGRAVAAGVTLRTGCTVTAVAFDDSGFMIEAGGETTRALAAVGSFGKRSNLDVRMQRPFVQRKDRRLDNFIGVKYHIRVDLPPGQIALHNFRDGYCGVSAVENGLHCLCYLTTAANLKRGGGSIRQMEENILCANPHLRALFTKAHFEWDKPVTIAQISFAPKDPVEGHLLMVGDAAGLISPLCGNGMSMAFRAGQLAEAVLIPFLRGDITRAEMEKQYRLAWNMHFSNRLKAGRLIQSLFGKPWTTKLFLKVLKPFPILTRGIIRKTHGNAF</sequence>
<feature type="domain" description="FAD-binding" evidence="1">
    <location>
        <begin position="7"/>
        <end position="312"/>
    </location>
</feature>
<dbReference type="EMBL" id="SODV01000001">
    <property type="protein sequence ID" value="TDX00225.1"/>
    <property type="molecule type" value="Genomic_DNA"/>
</dbReference>
<dbReference type="Pfam" id="PF01494">
    <property type="entry name" value="FAD_binding_3"/>
    <property type="match status" value="1"/>
</dbReference>
<dbReference type="Gene3D" id="3.50.50.60">
    <property type="entry name" value="FAD/NAD(P)-binding domain"/>
    <property type="match status" value="1"/>
</dbReference>
<evidence type="ECO:0000313" key="3">
    <source>
        <dbReference type="Proteomes" id="UP000294498"/>
    </source>
</evidence>
<dbReference type="AlphaFoldDB" id="A0A4R8DS21"/>